<dbReference type="GO" id="GO:0004674">
    <property type="term" value="F:protein serine/threonine kinase activity"/>
    <property type="evidence" value="ECO:0007669"/>
    <property type="project" value="TreeGrafter"/>
</dbReference>
<name>A0A067PIG7_9AGAM</name>
<dbReference type="EMBL" id="KL197728">
    <property type="protein sequence ID" value="KDQ54708.1"/>
    <property type="molecule type" value="Genomic_DNA"/>
</dbReference>
<dbReference type="Gene3D" id="1.20.900.10">
    <property type="entry name" value="Dbl homology (DH) domain"/>
    <property type="match status" value="1"/>
</dbReference>
<gene>
    <name evidence="2" type="ORF">JAAARDRAFT_196591</name>
</gene>
<dbReference type="InterPro" id="IPR001245">
    <property type="entry name" value="Ser-Thr/Tyr_kinase_cat_dom"/>
</dbReference>
<dbReference type="Proteomes" id="UP000027265">
    <property type="component" value="Unassembled WGS sequence"/>
</dbReference>
<dbReference type="PROSITE" id="PS00109">
    <property type="entry name" value="PROTEIN_KINASE_TYR"/>
    <property type="match status" value="1"/>
</dbReference>
<dbReference type="SUPFAM" id="SSF48065">
    <property type="entry name" value="DBL homology domain (DH-domain)"/>
    <property type="match status" value="1"/>
</dbReference>
<dbReference type="GO" id="GO:0005524">
    <property type="term" value="F:ATP binding"/>
    <property type="evidence" value="ECO:0007669"/>
    <property type="project" value="InterPro"/>
</dbReference>
<dbReference type="InterPro" id="IPR008266">
    <property type="entry name" value="Tyr_kinase_AS"/>
</dbReference>
<dbReference type="InterPro" id="IPR051681">
    <property type="entry name" value="Ser/Thr_Kinases-Pseudokinases"/>
</dbReference>
<dbReference type="InParanoid" id="A0A067PIG7"/>
<dbReference type="STRING" id="933084.A0A067PIG7"/>
<evidence type="ECO:0000313" key="2">
    <source>
        <dbReference type="EMBL" id="KDQ54708.1"/>
    </source>
</evidence>
<dbReference type="InterPro" id="IPR035899">
    <property type="entry name" value="DBL_dom_sf"/>
</dbReference>
<dbReference type="SUPFAM" id="SSF56112">
    <property type="entry name" value="Protein kinase-like (PK-like)"/>
    <property type="match status" value="1"/>
</dbReference>
<accession>A0A067PIG7</accession>
<evidence type="ECO:0000313" key="3">
    <source>
        <dbReference type="Proteomes" id="UP000027265"/>
    </source>
</evidence>
<dbReference type="PROSITE" id="PS50011">
    <property type="entry name" value="PROTEIN_KINASE_DOM"/>
    <property type="match status" value="1"/>
</dbReference>
<dbReference type="InterPro" id="IPR000719">
    <property type="entry name" value="Prot_kinase_dom"/>
</dbReference>
<feature type="domain" description="Protein kinase" evidence="1">
    <location>
        <begin position="549"/>
        <end position="852"/>
    </location>
</feature>
<dbReference type="AlphaFoldDB" id="A0A067PIG7"/>
<evidence type="ECO:0000259" key="1">
    <source>
        <dbReference type="PROSITE" id="PS50011"/>
    </source>
</evidence>
<dbReference type="OrthoDB" id="6718656at2759"/>
<dbReference type="HOGENOM" id="CLU_332909_0_0_1"/>
<proteinExistence type="predicted"/>
<organism evidence="2 3">
    <name type="scientific">Jaapia argillacea MUCL 33604</name>
    <dbReference type="NCBI Taxonomy" id="933084"/>
    <lineage>
        <taxon>Eukaryota</taxon>
        <taxon>Fungi</taxon>
        <taxon>Dikarya</taxon>
        <taxon>Basidiomycota</taxon>
        <taxon>Agaricomycotina</taxon>
        <taxon>Agaricomycetes</taxon>
        <taxon>Agaricomycetidae</taxon>
        <taxon>Jaapiales</taxon>
        <taxon>Jaapiaceae</taxon>
        <taxon>Jaapia</taxon>
    </lineage>
</organism>
<dbReference type="PANTHER" id="PTHR44329">
    <property type="entry name" value="SERINE/THREONINE-PROTEIN KINASE TNNI3K-RELATED"/>
    <property type="match status" value="1"/>
</dbReference>
<keyword evidence="3" id="KW-1185">Reference proteome</keyword>
<reference evidence="3" key="1">
    <citation type="journal article" date="2014" name="Proc. Natl. Acad. Sci. U.S.A.">
        <title>Extensive sampling of basidiomycete genomes demonstrates inadequacy of the white-rot/brown-rot paradigm for wood decay fungi.</title>
        <authorList>
            <person name="Riley R."/>
            <person name="Salamov A.A."/>
            <person name="Brown D.W."/>
            <person name="Nagy L.G."/>
            <person name="Floudas D."/>
            <person name="Held B.W."/>
            <person name="Levasseur A."/>
            <person name="Lombard V."/>
            <person name="Morin E."/>
            <person name="Otillar R."/>
            <person name="Lindquist E.A."/>
            <person name="Sun H."/>
            <person name="LaButti K.M."/>
            <person name="Schmutz J."/>
            <person name="Jabbour D."/>
            <person name="Luo H."/>
            <person name="Baker S.E."/>
            <person name="Pisabarro A.G."/>
            <person name="Walton J.D."/>
            <person name="Blanchette R.A."/>
            <person name="Henrissat B."/>
            <person name="Martin F."/>
            <person name="Cullen D."/>
            <person name="Hibbett D.S."/>
            <person name="Grigoriev I.V."/>
        </authorList>
    </citation>
    <scope>NUCLEOTIDE SEQUENCE [LARGE SCALE GENOMIC DNA]</scope>
    <source>
        <strain evidence="3">MUCL 33604</strain>
    </source>
</reference>
<protein>
    <recommendedName>
        <fullName evidence="1">Protein kinase domain-containing protein</fullName>
    </recommendedName>
</protein>
<dbReference type="InterPro" id="IPR011009">
    <property type="entry name" value="Kinase-like_dom_sf"/>
</dbReference>
<sequence>MLGAPSFNNFRGIEGSYGITLDGSHREKLLVEFIDRVRLFEIQGRLPYGPPLRVEDLFGGTVTGFLKILGAVERILRSLEDTYQDKSLGLYVVPSSDRLQVDMLIRGFVADERSYLNLLISMTESVVILVDVTRAPNTTLVELVNTLKWLLRYHSLVLSSLSRISQSEHKFDQDWNAVFMFNKSSIFAAACAAHTSCCAAYLLLDHFLENFHHTDHLVSAHAHRLHHLLSHPPRRFLEYRRFIEAIVSLTNPMFQVSYHTLVVALVKIQDVVECIEQVGEQVRSILAADIMQVRLSSSSRVDPYSLGHLLLDDHLQIDGSYFSVMVFEEMLLRCQDVEHSPAPGESLPILVGRPIPAWELGRALRRKTTLTVVDSIPIRNLSDYTQLDHCRFKLTWFLNLGRFRSLTFWTASPAQCSQWCSALRRFAMKSSNSVSSFDGPRVGPECDLFFSSPKSWNPMGRRLGSQSGVPMVVQDHLDHCAVLTPTLLPSLFYDTLVLEEPSNFSLSDGCPESGPDAKPESSQLPLDSFETRLRREFSGLPNITGQVRQALKYPSAYGGFADIWEGIWKTPTNERKVGVKVLRLQSRKNNSKDEENLKKNLRRELHVWRRLNHENIIPLHGVADDFGPYPSMVCPWMDNGSISKYIEHHGEHLSVSQRLKMLCEVCCGLSYREVFRMFLSLLLSRELTDSKVHSFSIIHGDLTGSNVLIDLDGKACLCDFGLSSIIAEFHGTSYYTSNIRGAVRWAAIELFRDEVSPTISIKSDIYSFGSLMLEVLSGKIPYHQLPQASQVISALSRGIKPSRPTDCPITDAHWHFIQRCWADNPEERPTPSSSLSTQIDAIGLTTNYSRFILIPP</sequence>
<dbReference type="Gene3D" id="1.10.510.10">
    <property type="entry name" value="Transferase(Phosphotransferase) domain 1"/>
    <property type="match status" value="1"/>
</dbReference>
<dbReference type="Pfam" id="PF07714">
    <property type="entry name" value="PK_Tyr_Ser-Thr"/>
    <property type="match status" value="2"/>
</dbReference>